<evidence type="ECO:0000313" key="1">
    <source>
        <dbReference type="EMBL" id="KAK4097051.1"/>
    </source>
</evidence>
<gene>
    <name evidence="1" type="ORF">N658DRAFT_510730</name>
</gene>
<protein>
    <submittedName>
        <fullName evidence="1">Uncharacterized protein</fullName>
    </submittedName>
</protein>
<dbReference type="Proteomes" id="UP001305647">
    <property type="component" value="Unassembled WGS sequence"/>
</dbReference>
<comment type="caution">
    <text evidence="1">The sequence shown here is derived from an EMBL/GenBank/DDBJ whole genome shotgun (WGS) entry which is preliminary data.</text>
</comment>
<organism evidence="1 2">
    <name type="scientific">Parathielavia hyrcaniae</name>
    <dbReference type="NCBI Taxonomy" id="113614"/>
    <lineage>
        <taxon>Eukaryota</taxon>
        <taxon>Fungi</taxon>
        <taxon>Dikarya</taxon>
        <taxon>Ascomycota</taxon>
        <taxon>Pezizomycotina</taxon>
        <taxon>Sordariomycetes</taxon>
        <taxon>Sordariomycetidae</taxon>
        <taxon>Sordariales</taxon>
        <taxon>Chaetomiaceae</taxon>
        <taxon>Parathielavia</taxon>
    </lineage>
</organism>
<reference evidence="1" key="1">
    <citation type="journal article" date="2023" name="Mol. Phylogenet. Evol.">
        <title>Genome-scale phylogeny and comparative genomics of the fungal order Sordariales.</title>
        <authorList>
            <person name="Hensen N."/>
            <person name="Bonometti L."/>
            <person name="Westerberg I."/>
            <person name="Brannstrom I.O."/>
            <person name="Guillou S."/>
            <person name="Cros-Aarteil S."/>
            <person name="Calhoun S."/>
            <person name="Haridas S."/>
            <person name="Kuo A."/>
            <person name="Mondo S."/>
            <person name="Pangilinan J."/>
            <person name="Riley R."/>
            <person name="LaButti K."/>
            <person name="Andreopoulos B."/>
            <person name="Lipzen A."/>
            <person name="Chen C."/>
            <person name="Yan M."/>
            <person name="Daum C."/>
            <person name="Ng V."/>
            <person name="Clum A."/>
            <person name="Steindorff A."/>
            <person name="Ohm R.A."/>
            <person name="Martin F."/>
            <person name="Silar P."/>
            <person name="Natvig D.O."/>
            <person name="Lalanne C."/>
            <person name="Gautier V."/>
            <person name="Ament-Velasquez S.L."/>
            <person name="Kruys A."/>
            <person name="Hutchinson M.I."/>
            <person name="Powell A.J."/>
            <person name="Barry K."/>
            <person name="Miller A.N."/>
            <person name="Grigoriev I.V."/>
            <person name="Debuchy R."/>
            <person name="Gladieux P."/>
            <person name="Hiltunen Thoren M."/>
            <person name="Johannesson H."/>
        </authorList>
    </citation>
    <scope>NUCLEOTIDE SEQUENCE</scope>
    <source>
        <strain evidence="1">CBS 757.83</strain>
    </source>
</reference>
<reference evidence="1" key="2">
    <citation type="submission" date="2023-05" db="EMBL/GenBank/DDBJ databases">
        <authorList>
            <consortium name="Lawrence Berkeley National Laboratory"/>
            <person name="Steindorff A."/>
            <person name="Hensen N."/>
            <person name="Bonometti L."/>
            <person name="Westerberg I."/>
            <person name="Brannstrom I.O."/>
            <person name="Guillou S."/>
            <person name="Cros-Aarteil S."/>
            <person name="Calhoun S."/>
            <person name="Haridas S."/>
            <person name="Kuo A."/>
            <person name="Mondo S."/>
            <person name="Pangilinan J."/>
            <person name="Riley R."/>
            <person name="Labutti K."/>
            <person name="Andreopoulos B."/>
            <person name="Lipzen A."/>
            <person name="Chen C."/>
            <person name="Yanf M."/>
            <person name="Daum C."/>
            <person name="Ng V."/>
            <person name="Clum A."/>
            <person name="Ohm R."/>
            <person name="Martin F."/>
            <person name="Silar P."/>
            <person name="Natvig D."/>
            <person name="Lalanne C."/>
            <person name="Gautier V."/>
            <person name="Ament-Velasquez S.L."/>
            <person name="Kruys A."/>
            <person name="Hutchinson M.I."/>
            <person name="Powell A.J."/>
            <person name="Barry K."/>
            <person name="Miller A.N."/>
            <person name="Grigoriev I.V."/>
            <person name="Debuchy R."/>
            <person name="Gladieux P."/>
            <person name="Thoren M.H."/>
            <person name="Johannesson H."/>
        </authorList>
    </citation>
    <scope>NUCLEOTIDE SEQUENCE</scope>
    <source>
        <strain evidence="1">CBS 757.83</strain>
    </source>
</reference>
<evidence type="ECO:0000313" key="2">
    <source>
        <dbReference type="Proteomes" id="UP001305647"/>
    </source>
</evidence>
<name>A0AAN6PX87_9PEZI</name>
<accession>A0AAN6PX87</accession>
<proteinExistence type="predicted"/>
<dbReference type="EMBL" id="MU863687">
    <property type="protein sequence ID" value="KAK4097051.1"/>
    <property type="molecule type" value="Genomic_DNA"/>
</dbReference>
<keyword evidence="2" id="KW-1185">Reference proteome</keyword>
<dbReference type="AlphaFoldDB" id="A0AAN6PX87"/>
<sequence length="140" mass="15309">MAEILGIVAGVTGIVDVGIRVSGRLHKIAKVWKHAPDEILALSREVSDFTAVMHSVEDACRSIQLAPSASTRLASTLGDNIMKAAELIRDIDDAIQELASLPKLKQRSKWLSLRTTLEQKIKALHGFRVHVGHLLRAQGM</sequence>